<dbReference type="AlphaFoldDB" id="Q0W4Y2"/>
<dbReference type="KEGG" id="rci:RCIA90"/>
<evidence type="ECO:0000313" key="2">
    <source>
        <dbReference type="Proteomes" id="UP000000663"/>
    </source>
</evidence>
<proteinExistence type="predicted"/>
<name>Q0W4Y2_METAR</name>
<dbReference type="EMBL" id="AM114193">
    <property type="protein sequence ID" value="CAJ36561.1"/>
    <property type="molecule type" value="Genomic_DNA"/>
</dbReference>
<keyword evidence="2" id="KW-1185">Reference proteome</keyword>
<protein>
    <submittedName>
        <fullName evidence="1">Uncharacterized protein</fullName>
    </submittedName>
</protein>
<sequence length="168" mass="18566">MCFQVEELKNRNSSAPGGLGFKSQSARFDPSVATAQRRKDAKFFLLFLCVVAPLRLSDLRTRRPGADDIHIFHRTPSSQARQAIILLIGAVPIEKVPGVPGLLAFREKLALGELGTLALLAVFSTHTGPTYNFSQLLPEYPFFIRRVLGDLASLRPCELKSINRAFTV</sequence>
<dbReference type="Proteomes" id="UP000000663">
    <property type="component" value="Chromosome"/>
</dbReference>
<evidence type="ECO:0000313" key="1">
    <source>
        <dbReference type="EMBL" id="CAJ36561.1"/>
    </source>
</evidence>
<organism evidence="1 2">
    <name type="scientific">Methanocella arvoryzae (strain DSM 22066 / NBRC 105507 / MRE50)</name>
    <dbReference type="NCBI Taxonomy" id="351160"/>
    <lineage>
        <taxon>Archaea</taxon>
        <taxon>Methanobacteriati</taxon>
        <taxon>Methanobacteriota</taxon>
        <taxon>Stenosarchaea group</taxon>
        <taxon>Methanomicrobia</taxon>
        <taxon>Methanocellales</taxon>
        <taxon>Methanocellaceae</taxon>
        <taxon>Methanocella</taxon>
    </lineage>
</organism>
<gene>
    <name evidence="1" type="ORF">RCIA90</name>
</gene>
<accession>Q0W4Y2</accession>
<reference evidence="1 2" key="1">
    <citation type="journal article" date="2006" name="Science">
        <title>Genome of rice cluster I archaea -- the key methane producers in the rice rhizosphere.</title>
        <authorList>
            <person name="Erkel C."/>
            <person name="Kube M."/>
            <person name="Reinhardt R."/>
            <person name="Liesack W."/>
        </authorList>
    </citation>
    <scope>NUCLEOTIDE SEQUENCE [LARGE SCALE GENOMIC DNA]</scope>
    <source>
        <strain evidence="2">DSM 22066 / NBRC 105507 / MRE50</strain>
    </source>
</reference>